<dbReference type="GeneID" id="134288241"/>
<protein>
    <recommendedName>
        <fullName evidence="3">Ras-associating domain-containing protein</fullName>
    </recommendedName>
</protein>
<reference evidence="1" key="2">
    <citation type="submission" date="2025-05" db="UniProtKB">
        <authorList>
            <consortium name="EnsemblMetazoa"/>
        </authorList>
    </citation>
    <scope>IDENTIFICATION</scope>
    <source>
        <strain evidence="1">Foshan</strain>
    </source>
</reference>
<dbReference type="Proteomes" id="UP000069940">
    <property type="component" value="Unassembled WGS sequence"/>
</dbReference>
<keyword evidence="2" id="KW-1185">Reference proteome</keyword>
<name>A0ABM1ZST2_AEDAL</name>
<proteinExistence type="predicted"/>
<evidence type="ECO:0000313" key="2">
    <source>
        <dbReference type="Proteomes" id="UP000069940"/>
    </source>
</evidence>
<organism evidence="1 2">
    <name type="scientific">Aedes albopictus</name>
    <name type="common">Asian tiger mosquito</name>
    <name type="synonym">Stegomyia albopicta</name>
    <dbReference type="NCBI Taxonomy" id="7160"/>
    <lineage>
        <taxon>Eukaryota</taxon>
        <taxon>Metazoa</taxon>
        <taxon>Ecdysozoa</taxon>
        <taxon>Arthropoda</taxon>
        <taxon>Hexapoda</taxon>
        <taxon>Insecta</taxon>
        <taxon>Pterygota</taxon>
        <taxon>Neoptera</taxon>
        <taxon>Endopterygota</taxon>
        <taxon>Diptera</taxon>
        <taxon>Nematocera</taxon>
        <taxon>Culicoidea</taxon>
        <taxon>Culicidae</taxon>
        <taxon>Culicinae</taxon>
        <taxon>Aedini</taxon>
        <taxon>Aedes</taxon>
        <taxon>Stegomyia</taxon>
    </lineage>
</organism>
<sequence>MFVIVVVGGGGRRRLSIVVIDTSRADHGVHECSFTTSTITADELEEALQRTCLSEGYVWNTKQIFDRIYQWQQKNVSVYFLHDNYFAKNIYIIYSMQQLALQTLPKHEQIPADERQDLTGETAASRIEASDPLPLPEKSIEFVKISDGQEKVETSDRSCSFDAGCSYRKSDQILLTESVIGPSRSTLLRLVSQEITAAEQPTQSSSLQDPTFTLLVNAPEDGEFLSDATNTGQLFNNLDTDDGGGHGTGQALVSTQVSVKSETIYPERTLITQSQHPSQYQTSLLSSTSQDSAILLFVKAPGSAASPDQSRQLLSNLESDDCSGHGSDQALEGTNSIQSSIKVQEALVRKTSVLSSNAPGGSVSLKDITNIKQHSSDQNAAGCSGSGSGLGVVDENLVGRKLFSPSALLEISHSGQLQQRTENQRRTEFTDRDESKTPVYFLTVLERLIYSQSIFT</sequence>
<dbReference type="EnsemblMetazoa" id="AALFPA23_021341.R31528">
    <property type="protein sequence ID" value="AALFPA23_021341.P31528"/>
    <property type="gene ID" value="AALFPA23_021341"/>
</dbReference>
<dbReference type="RefSeq" id="XP_062708399.1">
    <property type="nucleotide sequence ID" value="XM_062852415.1"/>
</dbReference>
<evidence type="ECO:0000313" key="1">
    <source>
        <dbReference type="EnsemblMetazoa" id="AALFPA23_021341.P31528"/>
    </source>
</evidence>
<evidence type="ECO:0008006" key="3">
    <source>
        <dbReference type="Google" id="ProtNLM"/>
    </source>
</evidence>
<reference evidence="2" key="1">
    <citation type="journal article" date="2015" name="Proc. Natl. Acad. Sci. U.S.A.">
        <title>Genome sequence of the Asian Tiger mosquito, Aedes albopictus, reveals insights into its biology, genetics, and evolution.</title>
        <authorList>
            <person name="Chen X.G."/>
            <person name="Jiang X."/>
            <person name="Gu J."/>
            <person name="Xu M."/>
            <person name="Wu Y."/>
            <person name="Deng Y."/>
            <person name="Zhang C."/>
            <person name="Bonizzoni M."/>
            <person name="Dermauw W."/>
            <person name="Vontas J."/>
            <person name="Armbruster P."/>
            <person name="Huang X."/>
            <person name="Yang Y."/>
            <person name="Zhang H."/>
            <person name="He W."/>
            <person name="Peng H."/>
            <person name="Liu Y."/>
            <person name="Wu K."/>
            <person name="Chen J."/>
            <person name="Lirakis M."/>
            <person name="Topalis P."/>
            <person name="Van Leeuwen T."/>
            <person name="Hall A.B."/>
            <person name="Jiang X."/>
            <person name="Thorpe C."/>
            <person name="Mueller R.L."/>
            <person name="Sun C."/>
            <person name="Waterhouse R.M."/>
            <person name="Yan G."/>
            <person name="Tu Z.J."/>
            <person name="Fang X."/>
            <person name="James A.A."/>
        </authorList>
    </citation>
    <scope>NUCLEOTIDE SEQUENCE [LARGE SCALE GENOMIC DNA]</scope>
    <source>
        <strain evidence="2">Foshan</strain>
    </source>
</reference>
<accession>A0ABM1ZST2</accession>